<proteinExistence type="predicted"/>
<dbReference type="PANTHER" id="PTHR30483:SF40">
    <property type="entry name" value="HISTIDINE KINASE"/>
    <property type="match status" value="1"/>
</dbReference>
<dbReference type="PANTHER" id="PTHR30483">
    <property type="entry name" value="LEUCINE-SPECIFIC-BINDING PROTEIN"/>
    <property type="match status" value="1"/>
</dbReference>
<dbReference type="InterPro" id="IPR051010">
    <property type="entry name" value="BCAA_transport"/>
</dbReference>
<reference evidence="6" key="1">
    <citation type="submission" date="2020-06" db="EMBL/GenBank/DDBJ databases">
        <title>Unique genomic features of the anaerobic methanotrophic archaea.</title>
        <authorList>
            <person name="Chadwick G.L."/>
            <person name="Skennerton C.T."/>
            <person name="Laso-Perez R."/>
            <person name="Leu A.O."/>
            <person name="Speth D.R."/>
            <person name="Yu H."/>
            <person name="Morgan-Lang C."/>
            <person name="Hatzenpichler R."/>
            <person name="Goudeau D."/>
            <person name="Malmstrom R."/>
            <person name="Brazelton W.J."/>
            <person name="Woyke T."/>
            <person name="Hallam S.J."/>
            <person name="Tyson G.W."/>
            <person name="Wegener G."/>
            <person name="Boetius A."/>
            <person name="Orphan V."/>
        </authorList>
    </citation>
    <scope>NUCLEOTIDE SEQUENCE</scope>
</reference>
<keyword evidence="4" id="KW-0472">Membrane</keyword>
<dbReference type="GO" id="GO:0016020">
    <property type="term" value="C:membrane"/>
    <property type="evidence" value="ECO:0007669"/>
    <property type="project" value="UniProtKB-SubCell"/>
</dbReference>
<dbReference type="AlphaFoldDB" id="A0A7G9Z5T8"/>
<evidence type="ECO:0000256" key="2">
    <source>
        <dbReference type="ARBA" id="ARBA00022692"/>
    </source>
</evidence>
<dbReference type="InterPro" id="IPR001828">
    <property type="entry name" value="ANF_lig-bd_rcpt"/>
</dbReference>
<dbReference type="Pfam" id="PF04392">
    <property type="entry name" value="ABC_sub_bind"/>
    <property type="match status" value="1"/>
</dbReference>
<name>A0A7G9Z5T8_9EURY</name>
<evidence type="ECO:0000256" key="3">
    <source>
        <dbReference type="ARBA" id="ARBA00022989"/>
    </source>
</evidence>
<dbReference type="InterPro" id="IPR007487">
    <property type="entry name" value="ABC_transpt-TYRBP-like"/>
</dbReference>
<dbReference type="EMBL" id="MT631623">
    <property type="protein sequence ID" value="QNO55622.1"/>
    <property type="molecule type" value="Genomic_DNA"/>
</dbReference>
<dbReference type="PRINTS" id="PR01176">
    <property type="entry name" value="GABABRECEPTR"/>
</dbReference>
<accession>A0A7G9Z5T8</accession>
<evidence type="ECO:0000259" key="5">
    <source>
        <dbReference type="Pfam" id="PF01094"/>
    </source>
</evidence>
<feature type="domain" description="Receptor ligand binding region" evidence="5">
    <location>
        <begin position="59"/>
        <end position="389"/>
    </location>
</feature>
<dbReference type="InterPro" id="IPR028082">
    <property type="entry name" value="Peripla_BP_I"/>
</dbReference>
<gene>
    <name evidence="6" type="ORF">JLLEDACL_00021</name>
</gene>
<evidence type="ECO:0000313" key="6">
    <source>
        <dbReference type="EMBL" id="QNO55622.1"/>
    </source>
</evidence>
<dbReference type="Gene3D" id="3.40.50.2300">
    <property type="match status" value="4"/>
</dbReference>
<organism evidence="6">
    <name type="scientific">Candidatus Methanophaga sp. ANME-1 ERB7</name>
    <dbReference type="NCBI Taxonomy" id="2759913"/>
    <lineage>
        <taxon>Archaea</taxon>
        <taxon>Methanobacteriati</taxon>
        <taxon>Methanobacteriota</taxon>
        <taxon>Stenosarchaea group</taxon>
        <taxon>Methanomicrobia</taxon>
        <taxon>Candidatus Methanophagales</taxon>
        <taxon>Candidatus Methanophagaceae</taxon>
        <taxon>Candidatus Methanophaga</taxon>
    </lineage>
</organism>
<sequence length="749" mass="81727">MAITAKTVAVIAVLLLVTGFTAGWFLRTPAPEVAPQPEVVLGALLPLTGALSSSGESTQAALELAVEDINEYLSSIGSKTSVRLIIEDTETDPAVALEKLQNLAGKGVKIVIGPDSSTEVEAVKTYANENNILLVSQSSTAPSLAIPGDNIFRFVPDDTHQAEAIALLMWEDGVRAVIPLWRGDVWGADLSEATEGSFEELGGTVIDGIMYSSTSEDFSAELESLSSKVSQAIAQYGDVNSVGVHLMAFEEVVPIFIQAQNDTVLSSVKWYGSDGTAMSNVLISNAHAAQFAVRLGFPNPIYGEKCGVVKEQIQEKIGRYPEADALAAYDALWVAAKTYLAAGGTTDTEALKKALRQEAEQYTGATGWTVLNEAGDRKVGNYDFWAVQEEDGFFQWGCVARYQVDPSSPGRLIYERKSSLVPALRVLVVHSYHEGWEWDQYIQKGIVEGLSRNGYILDRDYEMEEFYMDTKVTYTTPEQIEQRAEIALDIIAEFEPDIVFVNDDNALKYVAVEYTLKHPDKKLPFVFSGVNVDPTIYDPIKSLEMPGGPITGALERFSYYECFSLGKRIFPNASKIVLLADSSPSSTFVVEAFKERYLEKIVDSPLQVIGPIQVETFKEWKAKVAEYQTKADFIGILTYHQLRAENGEVVSAPEVVNWAIHNSKLPELGVLTFHAEDGFLAAAGVSGYKTGIYVGVIGGEILEGSNPATIPIVDPKVVDIAFNLERAEMLGIEIPATELVEATEVFHSS</sequence>
<protein>
    <recommendedName>
        <fullName evidence="5">Receptor ligand binding region domain-containing protein</fullName>
    </recommendedName>
</protein>
<comment type="subcellular location">
    <subcellularLocation>
        <location evidence="1">Membrane</location>
    </subcellularLocation>
</comment>
<keyword evidence="3" id="KW-1133">Transmembrane helix</keyword>
<dbReference type="SUPFAM" id="SSF53822">
    <property type="entry name" value="Periplasmic binding protein-like I"/>
    <property type="match status" value="1"/>
</dbReference>
<keyword evidence="2" id="KW-0812">Transmembrane</keyword>
<evidence type="ECO:0000256" key="1">
    <source>
        <dbReference type="ARBA" id="ARBA00004370"/>
    </source>
</evidence>
<evidence type="ECO:0000256" key="4">
    <source>
        <dbReference type="ARBA" id="ARBA00023136"/>
    </source>
</evidence>
<dbReference type="Pfam" id="PF01094">
    <property type="entry name" value="ANF_receptor"/>
    <property type="match status" value="1"/>
</dbReference>